<dbReference type="NCBIfam" id="TIGR02431">
    <property type="entry name" value="pcaR_pcaU"/>
    <property type="match status" value="1"/>
</dbReference>
<dbReference type="InterPro" id="IPR029016">
    <property type="entry name" value="GAF-like_dom_sf"/>
</dbReference>
<dbReference type="InterPro" id="IPR012794">
    <property type="entry name" value="PcaR_PcaU"/>
</dbReference>
<dbReference type="Pfam" id="PF01614">
    <property type="entry name" value="IclR_C"/>
    <property type="match status" value="1"/>
</dbReference>
<dbReference type="SMART" id="SM00346">
    <property type="entry name" value="HTH_ICLR"/>
    <property type="match status" value="1"/>
</dbReference>
<keyword evidence="2" id="KW-0238">DNA-binding</keyword>
<evidence type="ECO:0000313" key="6">
    <source>
        <dbReference type="EMBL" id="MFC3676552.1"/>
    </source>
</evidence>
<evidence type="ECO:0000259" key="4">
    <source>
        <dbReference type="PROSITE" id="PS51077"/>
    </source>
</evidence>
<dbReference type="PANTHER" id="PTHR30136:SF34">
    <property type="entry name" value="TRANSCRIPTIONAL REGULATOR"/>
    <property type="match status" value="1"/>
</dbReference>
<evidence type="ECO:0000256" key="2">
    <source>
        <dbReference type="ARBA" id="ARBA00023125"/>
    </source>
</evidence>
<dbReference type="InterPro" id="IPR014757">
    <property type="entry name" value="Tscrpt_reg_IclR_C"/>
</dbReference>
<accession>A0ABV7VHX4</accession>
<protein>
    <submittedName>
        <fullName evidence="6">IclR family transcriptional regulator</fullName>
    </submittedName>
</protein>
<dbReference type="PANTHER" id="PTHR30136">
    <property type="entry name" value="HELIX-TURN-HELIX TRANSCRIPTIONAL REGULATOR, ICLR FAMILY"/>
    <property type="match status" value="1"/>
</dbReference>
<dbReference type="RefSeq" id="WP_379727391.1">
    <property type="nucleotide sequence ID" value="NZ_JBHRYJ010000002.1"/>
</dbReference>
<evidence type="ECO:0000313" key="7">
    <source>
        <dbReference type="Proteomes" id="UP001595711"/>
    </source>
</evidence>
<proteinExistence type="predicted"/>
<keyword evidence="7" id="KW-1185">Reference proteome</keyword>
<sequence>MNLRDFSTSLARGLRVITAFDRDNDEMTLSEVARRADMTRAAARRYLLTLCELGYVTGDGKYFRLTPRVLDLGFAFLTSMHIWERAQPFMEQLTEQVNESCSISVLDGSDIVYVARVPTKRIMSVALGIGSRLPAFCTSMGRVLLTSLRPAELDAFFAQTEFVARTPHTVTDPATLRGLIGEVQHNGYAVVDQELEVGLRSIAVPVRNQSGRILAAMNISGHAARTTVDDLRQRVLSPLLYAAEGIRSALP</sequence>
<feature type="domain" description="HTH iclR-type" evidence="4">
    <location>
        <begin position="7"/>
        <end position="67"/>
    </location>
</feature>
<dbReference type="Proteomes" id="UP001595711">
    <property type="component" value="Unassembled WGS sequence"/>
</dbReference>
<dbReference type="InterPro" id="IPR005471">
    <property type="entry name" value="Tscrpt_reg_IclR_N"/>
</dbReference>
<dbReference type="Gene3D" id="3.30.450.40">
    <property type="match status" value="1"/>
</dbReference>
<dbReference type="InterPro" id="IPR036390">
    <property type="entry name" value="WH_DNA-bd_sf"/>
</dbReference>
<keyword evidence="1" id="KW-0805">Transcription regulation</keyword>
<comment type="caution">
    <text evidence="6">The sequence shown here is derived from an EMBL/GenBank/DDBJ whole genome shotgun (WGS) entry which is preliminary data.</text>
</comment>
<dbReference type="InterPro" id="IPR050707">
    <property type="entry name" value="HTH_MetabolicPath_Reg"/>
</dbReference>
<dbReference type="InterPro" id="IPR036388">
    <property type="entry name" value="WH-like_DNA-bd_sf"/>
</dbReference>
<dbReference type="Gene3D" id="1.10.10.10">
    <property type="entry name" value="Winged helix-like DNA-binding domain superfamily/Winged helix DNA-binding domain"/>
    <property type="match status" value="1"/>
</dbReference>
<evidence type="ECO:0000256" key="1">
    <source>
        <dbReference type="ARBA" id="ARBA00023015"/>
    </source>
</evidence>
<dbReference type="PROSITE" id="PS51078">
    <property type="entry name" value="ICLR_ED"/>
    <property type="match status" value="1"/>
</dbReference>
<gene>
    <name evidence="6" type="ORF">ACFOOQ_13425</name>
</gene>
<dbReference type="PROSITE" id="PS51077">
    <property type="entry name" value="HTH_ICLR"/>
    <property type="match status" value="1"/>
</dbReference>
<evidence type="ECO:0000259" key="5">
    <source>
        <dbReference type="PROSITE" id="PS51078"/>
    </source>
</evidence>
<keyword evidence="3" id="KW-0804">Transcription</keyword>
<evidence type="ECO:0000256" key="3">
    <source>
        <dbReference type="ARBA" id="ARBA00023163"/>
    </source>
</evidence>
<dbReference type="SUPFAM" id="SSF46785">
    <property type="entry name" value="Winged helix' DNA-binding domain"/>
    <property type="match status" value="1"/>
</dbReference>
<dbReference type="Pfam" id="PF09339">
    <property type="entry name" value="HTH_IclR"/>
    <property type="match status" value="1"/>
</dbReference>
<dbReference type="SUPFAM" id="SSF55781">
    <property type="entry name" value="GAF domain-like"/>
    <property type="match status" value="1"/>
</dbReference>
<organism evidence="6 7">
    <name type="scientific">Ferrovibrio xuzhouensis</name>
    <dbReference type="NCBI Taxonomy" id="1576914"/>
    <lineage>
        <taxon>Bacteria</taxon>
        <taxon>Pseudomonadati</taxon>
        <taxon>Pseudomonadota</taxon>
        <taxon>Alphaproteobacteria</taxon>
        <taxon>Rhodospirillales</taxon>
        <taxon>Rhodospirillaceae</taxon>
        <taxon>Ferrovibrio</taxon>
    </lineage>
</organism>
<name>A0ABV7VHX4_9PROT</name>
<dbReference type="EMBL" id="JBHRYJ010000002">
    <property type="protein sequence ID" value="MFC3676552.1"/>
    <property type="molecule type" value="Genomic_DNA"/>
</dbReference>
<feature type="domain" description="IclR-ED" evidence="5">
    <location>
        <begin position="68"/>
        <end position="251"/>
    </location>
</feature>
<reference evidence="7" key="1">
    <citation type="journal article" date="2019" name="Int. J. Syst. Evol. Microbiol.">
        <title>The Global Catalogue of Microorganisms (GCM) 10K type strain sequencing project: providing services to taxonomists for standard genome sequencing and annotation.</title>
        <authorList>
            <consortium name="The Broad Institute Genomics Platform"/>
            <consortium name="The Broad Institute Genome Sequencing Center for Infectious Disease"/>
            <person name="Wu L."/>
            <person name="Ma J."/>
        </authorList>
    </citation>
    <scope>NUCLEOTIDE SEQUENCE [LARGE SCALE GENOMIC DNA]</scope>
    <source>
        <strain evidence="7">KCTC 42182</strain>
    </source>
</reference>